<sequence length="66" mass="6518">MTPDAMPPISSAAAIALPVPRPTAIVIHRPGRTRGMLAATPAPQSASAGATAAIAEAMDVAVACRV</sequence>
<evidence type="ECO:0000313" key="5">
    <source>
        <dbReference type="Proteomes" id="UP000460718"/>
    </source>
</evidence>
<dbReference type="EMBL" id="QXGB01003269">
    <property type="protein sequence ID" value="KAE9171744.1"/>
    <property type="molecule type" value="Genomic_DNA"/>
</dbReference>
<dbReference type="Proteomes" id="UP000433483">
    <property type="component" value="Unassembled WGS sequence"/>
</dbReference>
<dbReference type="Proteomes" id="UP000460718">
    <property type="component" value="Unassembled WGS sequence"/>
</dbReference>
<dbReference type="Proteomes" id="UP000476176">
    <property type="component" value="Unassembled WGS sequence"/>
</dbReference>
<name>A0A6A3HNW0_9STRA</name>
<dbReference type="EMBL" id="QXFW01003224">
    <property type="protein sequence ID" value="KAE8972156.1"/>
    <property type="molecule type" value="Genomic_DNA"/>
</dbReference>
<evidence type="ECO:0000313" key="3">
    <source>
        <dbReference type="EMBL" id="KAE9177411.1"/>
    </source>
</evidence>
<evidence type="ECO:0000313" key="6">
    <source>
        <dbReference type="Proteomes" id="UP000476176"/>
    </source>
</evidence>
<evidence type="ECO:0000313" key="4">
    <source>
        <dbReference type="Proteomes" id="UP000433483"/>
    </source>
</evidence>
<proteinExistence type="predicted"/>
<dbReference type="AlphaFoldDB" id="A0A6A3HNW0"/>
<protein>
    <submittedName>
        <fullName evidence="1">Uncharacterized protein</fullName>
    </submittedName>
</protein>
<organism evidence="1 5">
    <name type="scientific">Phytophthora fragariae</name>
    <dbReference type="NCBI Taxonomy" id="53985"/>
    <lineage>
        <taxon>Eukaryota</taxon>
        <taxon>Sar</taxon>
        <taxon>Stramenopiles</taxon>
        <taxon>Oomycota</taxon>
        <taxon>Peronosporomycetes</taxon>
        <taxon>Peronosporales</taxon>
        <taxon>Peronosporaceae</taxon>
        <taxon>Phytophthora</taxon>
    </lineage>
</organism>
<gene>
    <name evidence="3" type="ORF">PF004_g25786</name>
    <name evidence="2" type="ORF">PF005_g27019</name>
    <name evidence="1" type="ORF">PF011_g25745</name>
</gene>
<accession>A0A6A3HNW0</accession>
<evidence type="ECO:0000313" key="2">
    <source>
        <dbReference type="EMBL" id="KAE9171744.1"/>
    </source>
</evidence>
<reference evidence="5 6" key="1">
    <citation type="submission" date="2018-09" db="EMBL/GenBank/DDBJ databases">
        <title>Genomic investigation of the strawberry pathogen Phytophthora fragariae indicates pathogenicity is determined by transcriptional variation in three key races.</title>
        <authorList>
            <person name="Adams T.M."/>
            <person name="Armitage A.D."/>
            <person name="Sobczyk M.K."/>
            <person name="Bates H.J."/>
            <person name="Dunwell J.M."/>
            <person name="Nellist C.F."/>
            <person name="Harrison R.J."/>
        </authorList>
    </citation>
    <scope>NUCLEOTIDE SEQUENCE [LARGE SCALE GENOMIC DNA]</scope>
    <source>
        <strain evidence="3 6">BC-23</strain>
        <strain evidence="2 4">NOV-27</strain>
        <strain evidence="1 5">SCRP245</strain>
    </source>
</reference>
<comment type="caution">
    <text evidence="1">The sequence shown here is derived from an EMBL/GenBank/DDBJ whole genome shotgun (WGS) entry which is preliminary data.</text>
</comment>
<dbReference type="EMBL" id="QXGC01003229">
    <property type="protein sequence ID" value="KAE9177411.1"/>
    <property type="molecule type" value="Genomic_DNA"/>
</dbReference>
<evidence type="ECO:0000313" key="1">
    <source>
        <dbReference type="EMBL" id="KAE8972156.1"/>
    </source>
</evidence>
<keyword evidence="4" id="KW-1185">Reference proteome</keyword>